<comment type="caution">
    <text evidence="2">The sequence shown here is derived from an EMBL/GenBank/DDBJ whole genome shotgun (WGS) entry which is preliminary data.</text>
</comment>
<organism evidence="2 3">
    <name type="scientific">Austropuccinia psidii MF-1</name>
    <dbReference type="NCBI Taxonomy" id="1389203"/>
    <lineage>
        <taxon>Eukaryota</taxon>
        <taxon>Fungi</taxon>
        <taxon>Dikarya</taxon>
        <taxon>Basidiomycota</taxon>
        <taxon>Pucciniomycotina</taxon>
        <taxon>Pucciniomycetes</taxon>
        <taxon>Pucciniales</taxon>
        <taxon>Sphaerophragmiaceae</taxon>
        <taxon>Austropuccinia</taxon>
    </lineage>
</organism>
<evidence type="ECO:0000256" key="1">
    <source>
        <dbReference type="SAM" id="MobiDB-lite"/>
    </source>
</evidence>
<evidence type="ECO:0000313" key="2">
    <source>
        <dbReference type="EMBL" id="MBW0477113.1"/>
    </source>
</evidence>
<gene>
    <name evidence="2" type="ORF">O181_016828</name>
</gene>
<protein>
    <submittedName>
        <fullName evidence="2">Uncharacterized protein</fullName>
    </submittedName>
</protein>
<reference evidence="2" key="1">
    <citation type="submission" date="2021-03" db="EMBL/GenBank/DDBJ databases">
        <title>Draft genome sequence of rust myrtle Austropuccinia psidii MF-1, a brazilian biotype.</title>
        <authorList>
            <person name="Quecine M.C."/>
            <person name="Pachon D.M.R."/>
            <person name="Bonatelli M.L."/>
            <person name="Correr F.H."/>
            <person name="Franceschini L.M."/>
            <person name="Leite T.F."/>
            <person name="Margarido G.R.A."/>
            <person name="Almeida C.A."/>
            <person name="Ferrarezi J.A."/>
            <person name="Labate C.A."/>
        </authorList>
    </citation>
    <scope>NUCLEOTIDE SEQUENCE</scope>
    <source>
        <strain evidence="2">MF-1</strain>
    </source>
</reference>
<feature type="region of interest" description="Disordered" evidence="1">
    <location>
        <begin position="1"/>
        <end position="25"/>
    </location>
</feature>
<keyword evidence="3" id="KW-1185">Reference proteome</keyword>
<proteinExistence type="predicted"/>
<dbReference type="Proteomes" id="UP000765509">
    <property type="component" value="Unassembled WGS sequence"/>
</dbReference>
<dbReference type="EMBL" id="AVOT02004701">
    <property type="protein sequence ID" value="MBW0477113.1"/>
    <property type="molecule type" value="Genomic_DNA"/>
</dbReference>
<evidence type="ECO:0000313" key="3">
    <source>
        <dbReference type="Proteomes" id="UP000765509"/>
    </source>
</evidence>
<dbReference type="AlphaFoldDB" id="A0A9Q3GR95"/>
<accession>A0A9Q3GR95</accession>
<sequence length="76" mass="8891">MSSAHLRNLGILRNQPEDREGLEEGTLDTVVDGKTLRNIIPTLPFTFQFKRNLKPEDWKDIDQALQLHQLFKDLFQ</sequence>
<name>A0A9Q3GR95_9BASI</name>